<protein>
    <submittedName>
        <fullName evidence="2">Uncharacterized protein</fullName>
    </submittedName>
</protein>
<dbReference type="Proteomes" id="UP000075809">
    <property type="component" value="Unassembled WGS sequence"/>
</dbReference>
<accession>A0A151WFV9</accession>
<sequence>MHAHAREGELAGSAAADSLRGENSKSFAVTIFLTASPAPSTIVKKRGREREKERSSERSRECEGENDCLSFINDVSNNDFNHHRTDNLYDRDSRLPCDVSRVE</sequence>
<feature type="region of interest" description="Disordered" evidence="1">
    <location>
        <begin position="42"/>
        <end position="64"/>
    </location>
</feature>
<proteinExistence type="predicted"/>
<dbReference type="EMBL" id="KQ983203">
    <property type="protein sequence ID" value="KYQ46722.1"/>
    <property type="molecule type" value="Genomic_DNA"/>
</dbReference>
<evidence type="ECO:0000256" key="1">
    <source>
        <dbReference type="SAM" id="MobiDB-lite"/>
    </source>
</evidence>
<name>A0A151WFV9_9HYME</name>
<feature type="region of interest" description="Disordered" evidence="1">
    <location>
        <begin position="1"/>
        <end position="21"/>
    </location>
</feature>
<evidence type="ECO:0000313" key="3">
    <source>
        <dbReference type="Proteomes" id="UP000075809"/>
    </source>
</evidence>
<gene>
    <name evidence="2" type="ORF">ALC60_14243</name>
</gene>
<evidence type="ECO:0000313" key="2">
    <source>
        <dbReference type="EMBL" id="KYQ46722.1"/>
    </source>
</evidence>
<reference evidence="2 3" key="1">
    <citation type="submission" date="2015-09" db="EMBL/GenBank/DDBJ databases">
        <title>Trachymyrmex zeteki WGS genome.</title>
        <authorList>
            <person name="Nygaard S."/>
            <person name="Hu H."/>
            <person name="Boomsma J."/>
            <person name="Zhang G."/>
        </authorList>
    </citation>
    <scope>NUCLEOTIDE SEQUENCE [LARGE SCALE GENOMIC DNA]</scope>
    <source>
        <strain evidence="2">Tzet28-1</strain>
        <tissue evidence="2">Whole body</tissue>
    </source>
</reference>
<organism evidence="2 3">
    <name type="scientific">Mycetomoellerius zeteki</name>
    <dbReference type="NCBI Taxonomy" id="64791"/>
    <lineage>
        <taxon>Eukaryota</taxon>
        <taxon>Metazoa</taxon>
        <taxon>Ecdysozoa</taxon>
        <taxon>Arthropoda</taxon>
        <taxon>Hexapoda</taxon>
        <taxon>Insecta</taxon>
        <taxon>Pterygota</taxon>
        <taxon>Neoptera</taxon>
        <taxon>Endopterygota</taxon>
        <taxon>Hymenoptera</taxon>
        <taxon>Apocrita</taxon>
        <taxon>Aculeata</taxon>
        <taxon>Formicoidea</taxon>
        <taxon>Formicidae</taxon>
        <taxon>Myrmicinae</taxon>
        <taxon>Mycetomoellerius</taxon>
    </lineage>
</organism>
<feature type="compositionally biased region" description="Basic and acidic residues" evidence="1">
    <location>
        <begin position="48"/>
        <end position="63"/>
    </location>
</feature>
<dbReference type="AlphaFoldDB" id="A0A151WFV9"/>
<keyword evidence="3" id="KW-1185">Reference proteome</keyword>